<evidence type="ECO:0000313" key="3">
    <source>
        <dbReference type="Proteomes" id="UP000188533"/>
    </source>
</evidence>
<comment type="caution">
    <text evidence="2">The sequence shown here is derived from an EMBL/GenBank/DDBJ whole genome shotgun (WGS) entry which is preliminary data.</text>
</comment>
<name>A0A1Q3E238_LENED</name>
<dbReference type="EMBL" id="BDGU01000051">
    <property type="protein sequence ID" value="GAW01109.1"/>
    <property type="molecule type" value="Genomic_DNA"/>
</dbReference>
<organism evidence="2 3">
    <name type="scientific">Lentinula edodes</name>
    <name type="common">Shiitake mushroom</name>
    <name type="synonym">Lentinus edodes</name>
    <dbReference type="NCBI Taxonomy" id="5353"/>
    <lineage>
        <taxon>Eukaryota</taxon>
        <taxon>Fungi</taxon>
        <taxon>Dikarya</taxon>
        <taxon>Basidiomycota</taxon>
        <taxon>Agaricomycotina</taxon>
        <taxon>Agaricomycetes</taxon>
        <taxon>Agaricomycetidae</taxon>
        <taxon>Agaricales</taxon>
        <taxon>Marasmiineae</taxon>
        <taxon>Omphalotaceae</taxon>
        <taxon>Lentinula</taxon>
    </lineage>
</organism>
<evidence type="ECO:0000256" key="1">
    <source>
        <dbReference type="SAM" id="SignalP"/>
    </source>
</evidence>
<accession>A0A1Q3E238</accession>
<sequence length="66" mass="7060">MILHTSTIIIGLCPFTSPLHLPPQASTENVNGISVGIILGEECLDSLLGCALDLERFSGTRHREGD</sequence>
<feature type="chain" id="PRO_5012230664" evidence="1">
    <location>
        <begin position="19"/>
        <end position="66"/>
    </location>
</feature>
<feature type="signal peptide" evidence="1">
    <location>
        <begin position="1"/>
        <end position="18"/>
    </location>
</feature>
<protein>
    <submittedName>
        <fullName evidence="2">Uncharacterized protein</fullName>
    </submittedName>
</protein>
<keyword evidence="1" id="KW-0732">Signal</keyword>
<proteinExistence type="predicted"/>
<reference evidence="2 3" key="1">
    <citation type="submission" date="2016-08" db="EMBL/GenBank/DDBJ databases">
        <authorList>
            <consortium name="Lentinula edodes genome sequencing consortium"/>
            <person name="Sakamoto Y."/>
            <person name="Nakade K."/>
            <person name="Sato S."/>
            <person name="Yoshida Y."/>
            <person name="Miyazaki K."/>
            <person name="Natsume S."/>
            <person name="Konno N."/>
        </authorList>
    </citation>
    <scope>NUCLEOTIDE SEQUENCE [LARGE SCALE GENOMIC DNA]</scope>
    <source>
        <strain evidence="2 3">NBRC 111202</strain>
    </source>
</reference>
<dbReference type="AlphaFoldDB" id="A0A1Q3E238"/>
<keyword evidence="3" id="KW-1185">Reference proteome</keyword>
<reference evidence="2 3" key="2">
    <citation type="submission" date="2017-02" db="EMBL/GenBank/DDBJ databases">
        <title>A genome survey and senescence transcriptome analysis in Lentinula edodes.</title>
        <authorList>
            <person name="Sakamoto Y."/>
            <person name="Nakade K."/>
            <person name="Sato S."/>
            <person name="Yoshida Y."/>
            <person name="Miyazaki K."/>
            <person name="Natsume S."/>
            <person name="Konno N."/>
        </authorList>
    </citation>
    <scope>NUCLEOTIDE SEQUENCE [LARGE SCALE GENOMIC DNA]</scope>
    <source>
        <strain evidence="2 3">NBRC 111202</strain>
    </source>
</reference>
<evidence type="ECO:0000313" key="2">
    <source>
        <dbReference type="EMBL" id="GAW01109.1"/>
    </source>
</evidence>
<dbReference type="Proteomes" id="UP000188533">
    <property type="component" value="Unassembled WGS sequence"/>
</dbReference>
<gene>
    <name evidence="2" type="ORF">LENED_002683</name>
</gene>